<name>A0A1Y2CHQ6_9FUNG</name>
<sequence length="219" mass="24607">MCTAIPKDLKENGLDIVAFIESTETLDEIGEALVRSNARYIILCDNPDRTADVYFGLAKRQVAVGDGFVWLSVNIPAPPEDADVKYGKDFMEHAKGIVVFYSNTTTTNASDILYKRWKDKMGEMYNLTDSALIDTIASNTMAIYLFDCIGILTMGMDRLVKTFQPELLASRSLQVYMNSTLFQNVGYHGVYLDPYKLTDNGDHNDGWSFGPGVKLLWIW</sequence>
<gene>
    <name evidence="1" type="ORF">BCR33DRAFT_131529</name>
</gene>
<dbReference type="Proteomes" id="UP000193642">
    <property type="component" value="Unassembled WGS sequence"/>
</dbReference>
<protein>
    <recommendedName>
        <fullName evidence="3">Receptor ligand binding region domain-containing protein</fullName>
    </recommendedName>
</protein>
<organism evidence="1 2">
    <name type="scientific">Rhizoclosmatium globosum</name>
    <dbReference type="NCBI Taxonomy" id="329046"/>
    <lineage>
        <taxon>Eukaryota</taxon>
        <taxon>Fungi</taxon>
        <taxon>Fungi incertae sedis</taxon>
        <taxon>Chytridiomycota</taxon>
        <taxon>Chytridiomycota incertae sedis</taxon>
        <taxon>Chytridiomycetes</taxon>
        <taxon>Chytridiales</taxon>
        <taxon>Chytriomycetaceae</taxon>
        <taxon>Rhizoclosmatium</taxon>
    </lineage>
</organism>
<accession>A0A1Y2CHQ6</accession>
<dbReference type="SUPFAM" id="SSF53822">
    <property type="entry name" value="Periplasmic binding protein-like I"/>
    <property type="match status" value="1"/>
</dbReference>
<reference evidence="1 2" key="1">
    <citation type="submission" date="2016-07" db="EMBL/GenBank/DDBJ databases">
        <title>Pervasive Adenine N6-methylation of Active Genes in Fungi.</title>
        <authorList>
            <consortium name="DOE Joint Genome Institute"/>
            <person name="Mondo S.J."/>
            <person name="Dannebaum R.O."/>
            <person name="Kuo R.C."/>
            <person name="Labutti K."/>
            <person name="Haridas S."/>
            <person name="Kuo A."/>
            <person name="Salamov A."/>
            <person name="Ahrendt S.R."/>
            <person name="Lipzen A."/>
            <person name="Sullivan W."/>
            <person name="Andreopoulos W.B."/>
            <person name="Clum A."/>
            <person name="Lindquist E."/>
            <person name="Daum C."/>
            <person name="Ramamoorthy G.K."/>
            <person name="Gryganskyi A."/>
            <person name="Culley D."/>
            <person name="Magnuson J.K."/>
            <person name="James T.Y."/>
            <person name="O'Malley M.A."/>
            <person name="Stajich J.E."/>
            <person name="Spatafora J.W."/>
            <person name="Visel A."/>
            <person name="Grigoriev I.V."/>
        </authorList>
    </citation>
    <scope>NUCLEOTIDE SEQUENCE [LARGE SCALE GENOMIC DNA]</scope>
    <source>
        <strain evidence="1 2">JEL800</strain>
    </source>
</reference>
<evidence type="ECO:0008006" key="3">
    <source>
        <dbReference type="Google" id="ProtNLM"/>
    </source>
</evidence>
<evidence type="ECO:0000313" key="1">
    <source>
        <dbReference type="EMBL" id="ORY46580.1"/>
    </source>
</evidence>
<dbReference type="OrthoDB" id="2156141at2759"/>
<dbReference type="InterPro" id="IPR028082">
    <property type="entry name" value="Peripla_BP_I"/>
</dbReference>
<dbReference type="AlphaFoldDB" id="A0A1Y2CHQ6"/>
<dbReference type="EMBL" id="MCGO01000016">
    <property type="protein sequence ID" value="ORY46580.1"/>
    <property type="molecule type" value="Genomic_DNA"/>
</dbReference>
<comment type="caution">
    <text evidence="1">The sequence shown here is derived from an EMBL/GenBank/DDBJ whole genome shotgun (WGS) entry which is preliminary data.</text>
</comment>
<proteinExistence type="predicted"/>
<keyword evidence="2" id="KW-1185">Reference proteome</keyword>
<evidence type="ECO:0000313" key="2">
    <source>
        <dbReference type="Proteomes" id="UP000193642"/>
    </source>
</evidence>